<feature type="transmembrane region" description="Helical" evidence="2">
    <location>
        <begin position="54"/>
        <end position="75"/>
    </location>
</feature>
<keyword evidence="2" id="KW-0472">Membrane</keyword>
<dbReference type="OrthoDB" id="8561742at2"/>
<dbReference type="eggNOG" id="ENOG5031G2Q">
    <property type="taxonomic scope" value="Bacteria"/>
</dbReference>
<organism evidence="3 4">
    <name type="scientific">Alkalidesulfovibrio alkalitolerans DSM 16529</name>
    <dbReference type="NCBI Taxonomy" id="1121439"/>
    <lineage>
        <taxon>Bacteria</taxon>
        <taxon>Pseudomonadati</taxon>
        <taxon>Thermodesulfobacteriota</taxon>
        <taxon>Desulfovibrionia</taxon>
        <taxon>Desulfovibrionales</taxon>
        <taxon>Desulfovibrionaceae</taxon>
        <taxon>Alkalidesulfovibrio</taxon>
    </lineage>
</organism>
<feature type="compositionally biased region" description="Low complexity" evidence="1">
    <location>
        <begin position="104"/>
        <end position="120"/>
    </location>
</feature>
<keyword evidence="4" id="KW-1185">Reference proteome</keyword>
<dbReference type="Proteomes" id="UP000014975">
    <property type="component" value="Unassembled WGS sequence"/>
</dbReference>
<reference evidence="3 4" key="1">
    <citation type="journal article" date="2013" name="Genome Announc.">
        <title>Draft genome sequences for three mercury-methylating, sulfate-reducing bacteria.</title>
        <authorList>
            <person name="Brown S.D."/>
            <person name="Hurt R.A.Jr."/>
            <person name="Gilmour C.C."/>
            <person name="Elias D.A."/>
        </authorList>
    </citation>
    <scope>NUCLEOTIDE SEQUENCE [LARGE SCALE GENOMIC DNA]</scope>
    <source>
        <strain evidence="3 4">DSM 16529</strain>
    </source>
</reference>
<gene>
    <name evidence="3" type="ORF">dsat_0274</name>
</gene>
<evidence type="ECO:0000256" key="2">
    <source>
        <dbReference type="SAM" id="Phobius"/>
    </source>
</evidence>
<evidence type="ECO:0000313" key="4">
    <source>
        <dbReference type="Proteomes" id="UP000014975"/>
    </source>
</evidence>
<keyword evidence="2" id="KW-1133">Transmembrane helix</keyword>
<dbReference type="EMBL" id="ATHI01000026">
    <property type="protein sequence ID" value="EPR32833.1"/>
    <property type="molecule type" value="Genomic_DNA"/>
</dbReference>
<comment type="caution">
    <text evidence="3">The sequence shown here is derived from an EMBL/GenBank/DDBJ whole genome shotgun (WGS) entry which is preliminary data.</text>
</comment>
<name>S7UKK6_9BACT</name>
<protein>
    <submittedName>
        <fullName evidence="3">Uncharacterized protein</fullName>
    </submittedName>
</protein>
<sequence>MQGKSPVATCPYCGSREFWPSRKRLPESLMGPLLPYRPFRCRTCLKRYVRFKAWLAPALAVVILIAIGGAALLYFDPLALGDRFFTDFRPETKTESVIPPPAAETPVPEAEATPSEAVQEPAPPAPPAEMREAPVSQRPATAFTRLHLNIPPSAGERP</sequence>
<dbReference type="RefSeq" id="WP_020886968.1">
    <property type="nucleotide sequence ID" value="NZ_ATHI01000026.1"/>
</dbReference>
<keyword evidence="2" id="KW-0812">Transmembrane</keyword>
<dbReference type="STRING" id="1121439.dsat_0274"/>
<proteinExistence type="predicted"/>
<dbReference type="PATRIC" id="fig|1121439.3.peg.1622"/>
<feature type="region of interest" description="Disordered" evidence="1">
    <location>
        <begin position="92"/>
        <end position="136"/>
    </location>
</feature>
<accession>S7UKK6</accession>
<evidence type="ECO:0000313" key="3">
    <source>
        <dbReference type="EMBL" id="EPR32833.1"/>
    </source>
</evidence>
<evidence type="ECO:0000256" key="1">
    <source>
        <dbReference type="SAM" id="MobiDB-lite"/>
    </source>
</evidence>
<dbReference type="AlphaFoldDB" id="S7UKK6"/>